<evidence type="ECO:0000313" key="1">
    <source>
        <dbReference type="EMBL" id="MBE9069537.1"/>
    </source>
</evidence>
<name>A0A928ZY11_LEPEC</name>
<gene>
    <name evidence="1" type="ORF">IQ260_23100</name>
</gene>
<evidence type="ECO:0000313" key="2">
    <source>
        <dbReference type="Proteomes" id="UP000615026"/>
    </source>
</evidence>
<protein>
    <submittedName>
        <fullName evidence="1">Late competence development ComFB family protein</fullName>
    </submittedName>
</protein>
<dbReference type="RefSeq" id="WP_193995434.1">
    <property type="nucleotide sequence ID" value="NZ_JADEXP010000288.1"/>
</dbReference>
<comment type="caution">
    <text evidence="1">The sequence shown here is derived from an EMBL/GenBank/DDBJ whole genome shotgun (WGS) entry which is preliminary data.</text>
</comment>
<organism evidence="1 2">
    <name type="scientific">Leptolyngbya cf. ectocarpi LEGE 11479</name>
    <dbReference type="NCBI Taxonomy" id="1828722"/>
    <lineage>
        <taxon>Bacteria</taxon>
        <taxon>Bacillati</taxon>
        <taxon>Cyanobacteriota</taxon>
        <taxon>Cyanophyceae</taxon>
        <taxon>Leptolyngbyales</taxon>
        <taxon>Leptolyngbyaceae</taxon>
        <taxon>Leptolyngbya group</taxon>
        <taxon>Leptolyngbya</taxon>
    </lineage>
</organism>
<dbReference type="AlphaFoldDB" id="A0A928ZY11"/>
<accession>A0A928ZY11</accession>
<keyword evidence="2" id="KW-1185">Reference proteome</keyword>
<reference evidence="1" key="1">
    <citation type="submission" date="2020-10" db="EMBL/GenBank/DDBJ databases">
        <authorList>
            <person name="Castelo-Branco R."/>
            <person name="Eusebio N."/>
            <person name="Adriana R."/>
            <person name="Vieira A."/>
            <person name="Brugerolle De Fraissinette N."/>
            <person name="Rezende De Castro R."/>
            <person name="Schneider M.P."/>
            <person name="Vasconcelos V."/>
            <person name="Leao P.N."/>
        </authorList>
    </citation>
    <scope>NUCLEOTIDE SEQUENCE</scope>
    <source>
        <strain evidence="1">LEGE 11479</strain>
    </source>
</reference>
<proteinExistence type="predicted"/>
<dbReference type="Pfam" id="PF10719">
    <property type="entry name" value="ComFB"/>
    <property type="match status" value="1"/>
</dbReference>
<dbReference type="EMBL" id="JADEXP010000288">
    <property type="protein sequence ID" value="MBE9069537.1"/>
    <property type="molecule type" value="Genomic_DNA"/>
</dbReference>
<dbReference type="Proteomes" id="UP000615026">
    <property type="component" value="Unassembled WGS sequence"/>
</dbReference>
<sequence>MANTLINIALPVVNEIIDDVLAAGPSASYRETFTSSDARDRLATFVLSRLPARYMTVADNECSLDLPRNCYSAEQHRQIRQLVHQGIQKVITRPVALTSETLIPSTWFG</sequence>
<dbReference type="InterPro" id="IPR019657">
    <property type="entry name" value="ComFB"/>
</dbReference>